<keyword evidence="2" id="KW-1185">Reference proteome</keyword>
<dbReference type="GeneID" id="10328022"/>
<protein>
    <submittedName>
        <fullName evidence="1">Uncharacterized protein</fullName>
    </submittedName>
</protein>
<dbReference type="Proteomes" id="UP000006538">
    <property type="component" value="Segment"/>
</dbReference>
<evidence type="ECO:0000313" key="2">
    <source>
        <dbReference type="Proteomes" id="UP000006538"/>
    </source>
</evidence>
<dbReference type="RefSeq" id="YP_004323520.1">
    <property type="nucleotide sequence ID" value="NC_015284.1"/>
</dbReference>
<dbReference type="Pfam" id="PF20198">
    <property type="entry name" value="DUF6561"/>
    <property type="match status" value="1"/>
</dbReference>
<dbReference type="Gene3D" id="2.30.30.100">
    <property type="match status" value="1"/>
</dbReference>
<proteinExistence type="predicted"/>
<sequence length="140" mass="16222">MSIKILLLKSNEEIITEAKEIANPDSPTAIGYHLHKPFRLEIVSDEGELIFNREKGYQLSWFPWAPLSKDKDFFLPADHVITAYDPLDSIMDQYIQAIKEDTYDENFKKHEDVIAGVTDDDLDMEQIFKDAEKILDDEET</sequence>
<name>E3ST01_9CAUD</name>
<dbReference type="InterPro" id="IPR046691">
    <property type="entry name" value="DUF6561"/>
</dbReference>
<dbReference type="EMBL" id="GU075905">
    <property type="protein sequence ID" value="ADO99929.1"/>
    <property type="molecule type" value="Genomic_DNA"/>
</dbReference>
<dbReference type="KEGG" id="vg:10328022"/>
<reference evidence="1 2" key="1">
    <citation type="journal article" date="2010" name="Environ. Microbiol.">
        <title>Genomic analysis of oceanic cyanobacterial myoviruses compared with T4-like myoviruses from diverse hosts and environments.</title>
        <authorList>
            <person name="Sullivan M.B."/>
            <person name="Huang K.H."/>
            <person name="Ignacio-Espinoza J.C."/>
            <person name="Berlin A.M."/>
            <person name="Kelly L."/>
            <person name="Weigele P.R."/>
            <person name="DeFrancesco A.S."/>
            <person name="Kern S.E."/>
            <person name="Thompson L.R."/>
            <person name="Young S."/>
            <person name="Yandava C."/>
            <person name="Fu R."/>
            <person name="Krastins B."/>
            <person name="Chase M."/>
            <person name="Sarracino D."/>
            <person name="Osburne M.S."/>
            <person name="Henn M.R."/>
            <person name="Chisholm S.W."/>
        </authorList>
    </citation>
    <scope>NUCLEOTIDE SEQUENCE [LARGE SCALE GENOMIC DNA]</scope>
    <source>
        <strain evidence="1">M4-259</strain>
    </source>
</reference>
<dbReference type="OrthoDB" id="29156at10239"/>
<organism evidence="1 2">
    <name type="scientific">Prochlorococcus phage P-HM2</name>
    <dbReference type="NCBI Taxonomy" id="445696"/>
    <lineage>
        <taxon>Viruses</taxon>
        <taxon>Duplodnaviria</taxon>
        <taxon>Heunggongvirae</taxon>
        <taxon>Uroviricota</taxon>
        <taxon>Caudoviricetes</taxon>
        <taxon>Eurybiavirus</taxon>
        <taxon>Eurybiavirus PHM2</taxon>
    </lineage>
</organism>
<gene>
    <name evidence="1" type="ORF">PHM2_151</name>
</gene>
<evidence type="ECO:0000313" key="1">
    <source>
        <dbReference type="EMBL" id="ADO99929.1"/>
    </source>
</evidence>
<accession>E3ST01</accession>